<gene>
    <name evidence="2" type="ORF">SBP02_19825</name>
</gene>
<feature type="transmembrane region" description="Helical" evidence="1">
    <location>
        <begin position="41"/>
        <end position="62"/>
    </location>
</feature>
<organism evidence="2 3">
    <name type="scientific">Pseudomonas benzenivorans</name>
    <dbReference type="NCBI Taxonomy" id="556533"/>
    <lineage>
        <taxon>Bacteria</taxon>
        <taxon>Pseudomonadati</taxon>
        <taxon>Pseudomonadota</taxon>
        <taxon>Gammaproteobacteria</taxon>
        <taxon>Pseudomonadales</taxon>
        <taxon>Pseudomonadaceae</taxon>
        <taxon>Pseudomonas</taxon>
    </lineage>
</organism>
<feature type="transmembrane region" description="Helical" evidence="1">
    <location>
        <begin position="83"/>
        <end position="109"/>
    </location>
</feature>
<feature type="transmembrane region" description="Helical" evidence="1">
    <location>
        <begin position="115"/>
        <end position="132"/>
    </location>
</feature>
<dbReference type="EMBL" id="CP137892">
    <property type="protein sequence ID" value="WPC04976.1"/>
    <property type="molecule type" value="Genomic_DNA"/>
</dbReference>
<proteinExistence type="predicted"/>
<evidence type="ECO:0000256" key="1">
    <source>
        <dbReference type="SAM" id="Phobius"/>
    </source>
</evidence>
<dbReference type="RefSeq" id="WP_318644114.1">
    <property type="nucleotide sequence ID" value="NZ_CP137892.1"/>
</dbReference>
<evidence type="ECO:0000313" key="3">
    <source>
        <dbReference type="Proteomes" id="UP001305928"/>
    </source>
</evidence>
<keyword evidence="1" id="KW-0812">Transmembrane</keyword>
<evidence type="ECO:0000313" key="2">
    <source>
        <dbReference type="EMBL" id="WPC04976.1"/>
    </source>
</evidence>
<dbReference type="InterPro" id="IPR046513">
    <property type="entry name" value="DUF6691"/>
</dbReference>
<accession>A0ABZ0PW53</accession>
<name>A0ABZ0PW53_9PSED</name>
<keyword evidence="1" id="KW-1133">Transmembrane helix</keyword>
<keyword evidence="3" id="KW-1185">Reference proteome</keyword>
<keyword evidence="1" id="KW-0472">Membrane</keyword>
<reference evidence="2 3" key="1">
    <citation type="submission" date="2023-11" db="EMBL/GenBank/DDBJ databases">
        <title>Complete genome of Pseudomonas benzenivorans BA3361.</title>
        <authorList>
            <person name="Shin S.Y."/>
            <person name="Song J."/>
            <person name="Kang H."/>
        </authorList>
    </citation>
    <scope>NUCLEOTIDE SEQUENCE [LARGE SCALE GENOMIC DNA]</scope>
    <source>
        <strain evidence="2 3">HNIBRBA3361</strain>
    </source>
</reference>
<sequence length="139" mass="14355">MRPLTALLAGLLFGLGLLLSGMANPAKVLGFLDLAGAWDPSLLLVMVGAIGVAAAPMAWARGRSRSLLGAAMRLPAGREPDRRLIGGSLLFGIGWGVAGICPGPALVILPSGQGQAVLFVLAMLAGMLVFSVQQRRRRT</sequence>
<dbReference type="Pfam" id="PF20398">
    <property type="entry name" value="DUF6691"/>
    <property type="match status" value="1"/>
</dbReference>
<protein>
    <submittedName>
        <fullName evidence="2">DUF6691 family protein</fullName>
    </submittedName>
</protein>
<dbReference type="Proteomes" id="UP001305928">
    <property type="component" value="Chromosome"/>
</dbReference>